<dbReference type="InterPro" id="IPR033417">
    <property type="entry name" value="CHASE8"/>
</dbReference>
<dbReference type="InterPro" id="IPR052163">
    <property type="entry name" value="DGC-Regulatory_Protein"/>
</dbReference>
<dbReference type="Proteomes" id="UP000325788">
    <property type="component" value="Unassembled WGS sequence"/>
</dbReference>
<protein>
    <submittedName>
        <fullName evidence="3">Diguanylate cyclase</fullName>
    </submittedName>
</protein>
<keyword evidence="1" id="KW-0472">Membrane</keyword>
<dbReference type="Gene3D" id="6.10.340.10">
    <property type="match status" value="1"/>
</dbReference>
<gene>
    <name evidence="3" type="ORF">F4W09_07575</name>
</gene>
<feature type="transmembrane region" description="Helical" evidence="1">
    <location>
        <begin position="21"/>
        <end position="41"/>
    </location>
</feature>
<evidence type="ECO:0000256" key="1">
    <source>
        <dbReference type="SAM" id="Phobius"/>
    </source>
</evidence>
<dbReference type="InterPro" id="IPR000160">
    <property type="entry name" value="GGDEF_dom"/>
</dbReference>
<proteinExistence type="predicted"/>
<dbReference type="PANTHER" id="PTHR46663">
    <property type="entry name" value="DIGUANYLATE CYCLASE DGCT-RELATED"/>
    <property type="match status" value="1"/>
</dbReference>
<dbReference type="CDD" id="cd01949">
    <property type="entry name" value="GGDEF"/>
    <property type="match status" value="1"/>
</dbReference>
<evidence type="ECO:0000313" key="4">
    <source>
        <dbReference type="Proteomes" id="UP000325788"/>
    </source>
</evidence>
<keyword evidence="1" id="KW-1133">Transmembrane helix</keyword>
<dbReference type="Pfam" id="PF00990">
    <property type="entry name" value="GGDEF"/>
    <property type="match status" value="1"/>
</dbReference>
<evidence type="ECO:0000259" key="2">
    <source>
        <dbReference type="PROSITE" id="PS50887"/>
    </source>
</evidence>
<name>A0A5N4WCB4_9GAMM</name>
<comment type="caution">
    <text evidence="3">The sequence shown here is derived from an EMBL/GenBank/DDBJ whole genome shotgun (WGS) entry which is preliminary data.</text>
</comment>
<dbReference type="PANTHER" id="PTHR46663:SF2">
    <property type="entry name" value="GGDEF DOMAIN-CONTAINING PROTEIN"/>
    <property type="match status" value="1"/>
</dbReference>
<sequence>MVKHSRMTSLQSLFKRSQLAMFALTFSICTIIFIVVSTYTMNTYAKQSLNILAEALSERIQPAMVFNDRITIQQILNNYTTQYSIRSILVLDPSKHEIANSRQVAKSFQNTQSILDHLFFQQPIQISIQHNQQYYGSIVVYGSSQSLLDFFFKILIGLCLAIILILFALLWSVRSTYQYLMRSIHPLVSTAREISEFKAYQLRLPHSNIKELQQLNEVFNELLDKIQASTQKLRAENDVLAHQALHDQLTQLPNRHYFYQTLLASFEQSPKTTSALFFIDNNNFKEINDQYGHLAGDAVLQEMAKRLQNSLRQDDFIARLGGDEFAILIRNVTKTEHLTKISENLLKCCEQPLHFDQHQIYFSFSIGIASTEQAHSPEDLITAADSAMYKAKTLQQGWYFSLR</sequence>
<dbReference type="Gene3D" id="3.30.70.270">
    <property type="match status" value="1"/>
</dbReference>
<accession>A0A5N4WCB4</accession>
<dbReference type="InterPro" id="IPR043128">
    <property type="entry name" value="Rev_trsase/Diguanyl_cyclase"/>
</dbReference>
<reference evidence="3 4" key="1">
    <citation type="submission" date="2019-09" db="EMBL/GenBank/DDBJ databases">
        <title>Draft genome sequence of Acinetobacter tandoii W4-4-4 isolated from environmental water sample.</title>
        <authorList>
            <person name="Wee S.K."/>
            <person name="Yan B."/>
            <person name="Mustaffa S.B."/>
            <person name="Yap E.P.H."/>
        </authorList>
    </citation>
    <scope>NUCLEOTIDE SEQUENCE [LARGE SCALE GENOMIC DNA]</scope>
    <source>
        <strain evidence="3 4">W4-4-4</strain>
    </source>
</reference>
<dbReference type="SUPFAM" id="SSF55073">
    <property type="entry name" value="Nucleotide cyclase"/>
    <property type="match status" value="1"/>
</dbReference>
<evidence type="ECO:0000313" key="3">
    <source>
        <dbReference type="EMBL" id="KAB1855661.1"/>
    </source>
</evidence>
<dbReference type="RefSeq" id="WP_151504475.1">
    <property type="nucleotide sequence ID" value="NZ_VXLD01000004.1"/>
</dbReference>
<dbReference type="InterPro" id="IPR029787">
    <property type="entry name" value="Nucleotide_cyclase"/>
</dbReference>
<organism evidence="3 4">
    <name type="scientific">Acinetobacter tandoii</name>
    <dbReference type="NCBI Taxonomy" id="202954"/>
    <lineage>
        <taxon>Bacteria</taxon>
        <taxon>Pseudomonadati</taxon>
        <taxon>Pseudomonadota</taxon>
        <taxon>Gammaproteobacteria</taxon>
        <taxon>Moraxellales</taxon>
        <taxon>Moraxellaceae</taxon>
        <taxon>Acinetobacter</taxon>
    </lineage>
</organism>
<dbReference type="EMBL" id="VXLD01000004">
    <property type="protein sequence ID" value="KAB1855661.1"/>
    <property type="molecule type" value="Genomic_DNA"/>
</dbReference>
<dbReference type="AlphaFoldDB" id="A0A5N4WCB4"/>
<dbReference type="SMART" id="SM00267">
    <property type="entry name" value="GGDEF"/>
    <property type="match status" value="1"/>
</dbReference>
<keyword evidence="1" id="KW-0812">Transmembrane</keyword>
<dbReference type="NCBIfam" id="TIGR00254">
    <property type="entry name" value="GGDEF"/>
    <property type="match status" value="1"/>
</dbReference>
<dbReference type="Pfam" id="PF17152">
    <property type="entry name" value="CHASE8"/>
    <property type="match status" value="1"/>
</dbReference>
<feature type="domain" description="GGDEF" evidence="2">
    <location>
        <begin position="272"/>
        <end position="403"/>
    </location>
</feature>
<feature type="transmembrane region" description="Helical" evidence="1">
    <location>
        <begin position="150"/>
        <end position="173"/>
    </location>
</feature>
<dbReference type="PROSITE" id="PS50887">
    <property type="entry name" value="GGDEF"/>
    <property type="match status" value="1"/>
</dbReference>